<protein>
    <submittedName>
        <fullName evidence="2">DUF4429 domain-containing protein</fullName>
    </submittedName>
</protein>
<gene>
    <name evidence="2" type="ORF">ETD85_55710</name>
</gene>
<comment type="caution">
    <text evidence="2">The sequence shown here is derived from an EMBL/GenBank/DDBJ whole genome shotgun (WGS) entry which is preliminary data.</text>
</comment>
<name>A0A5S4FCY8_9ACTN</name>
<keyword evidence="3" id="KW-1185">Reference proteome</keyword>
<dbReference type="InterPro" id="IPR027860">
    <property type="entry name" value="DUF4429"/>
</dbReference>
<dbReference type="EMBL" id="VCKX01000385">
    <property type="protein sequence ID" value="TMR15885.1"/>
    <property type="molecule type" value="Genomic_DNA"/>
</dbReference>
<reference evidence="2 3" key="1">
    <citation type="submission" date="2019-05" db="EMBL/GenBank/DDBJ databases">
        <title>Draft genome sequence of Nonomuraea zeae DSM 100528.</title>
        <authorList>
            <person name="Saricaoglu S."/>
            <person name="Isik K."/>
        </authorList>
    </citation>
    <scope>NUCLEOTIDE SEQUENCE [LARGE SCALE GENOMIC DNA]</scope>
    <source>
        <strain evidence="2 3">DSM 100528</strain>
    </source>
</reference>
<dbReference type="RefSeq" id="WP_138697949.1">
    <property type="nucleotide sequence ID" value="NZ_JBHSAZ010000114.1"/>
</dbReference>
<dbReference type="OrthoDB" id="3816043at2"/>
<dbReference type="AlphaFoldDB" id="A0A5S4FCY8"/>
<evidence type="ECO:0000313" key="2">
    <source>
        <dbReference type="EMBL" id="TMR15885.1"/>
    </source>
</evidence>
<organism evidence="2 3">
    <name type="scientific">Nonomuraea zeae</name>
    <dbReference type="NCBI Taxonomy" id="1642303"/>
    <lineage>
        <taxon>Bacteria</taxon>
        <taxon>Bacillati</taxon>
        <taxon>Actinomycetota</taxon>
        <taxon>Actinomycetes</taxon>
        <taxon>Streptosporangiales</taxon>
        <taxon>Streptosporangiaceae</taxon>
        <taxon>Nonomuraea</taxon>
    </lineage>
</organism>
<dbReference type="Proteomes" id="UP000306628">
    <property type="component" value="Unassembled WGS sequence"/>
</dbReference>
<feature type="domain" description="DUF4429" evidence="1">
    <location>
        <begin position="137"/>
        <end position="223"/>
    </location>
</feature>
<accession>A0A5S4FCY8</accession>
<evidence type="ECO:0000313" key="3">
    <source>
        <dbReference type="Proteomes" id="UP000306628"/>
    </source>
</evidence>
<sequence length="239" mass="25716">MGEVLKGRGCAWEFEDTGLRITPEPGKASKLSMELGERFVPYEALADVMVEPSARGRVMLRVVPREGADPVMSAATGQLQESLDPYRLVLPAATKTLADQYADEMRAALSERGPAERFLIAGPSVPRSFKAWDGEAAFDGQAVTFTWFSSGASPAKFTAGDRRYPITEIEGVDWHALEDARGSLRLRIRGRQALSNPNNDPASVVFGIGWGATHHSLPFAAAVLAAVQASMIEQVAAEG</sequence>
<feature type="domain" description="DUF4429" evidence="1">
    <location>
        <begin position="12"/>
        <end position="105"/>
    </location>
</feature>
<evidence type="ECO:0000259" key="1">
    <source>
        <dbReference type="Pfam" id="PF14472"/>
    </source>
</evidence>
<dbReference type="Pfam" id="PF14472">
    <property type="entry name" value="DUF4429"/>
    <property type="match status" value="2"/>
</dbReference>
<proteinExistence type="predicted"/>